<evidence type="ECO:0000313" key="4">
    <source>
        <dbReference type="EMBL" id="BBA96885.1"/>
    </source>
</evidence>
<keyword evidence="5" id="KW-1185">Reference proteome</keyword>
<reference evidence="4 5" key="1">
    <citation type="journal article" date="2010" name="J. Bacteriol.">
        <title>Biochemical characterization of a novel indole prenyltransferase from Streptomyces sp. SN-593.</title>
        <authorList>
            <person name="Takahashi S."/>
            <person name="Takagi H."/>
            <person name="Toyoda A."/>
            <person name="Uramoto M."/>
            <person name="Nogawa T."/>
            <person name="Ueki M."/>
            <person name="Sakaki Y."/>
            <person name="Osada H."/>
        </authorList>
    </citation>
    <scope>NUCLEOTIDE SEQUENCE [LARGE SCALE GENOMIC DNA]</scope>
    <source>
        <strain evidence="4 5">SN-593</strain>
    </source>
</reference>
<name>A0A7U3UMD1_9ACTN</name>
<evidence type="ECO:0000259" key="3">
    <source>
        <dbReference type="Pfam" id="PF13581"/>
    </source>
</evidence>
<evidence type="ECO:0000313" key="5">
    <source>
        <dbReference type="Proteomes" id="UP000595703"/>
    </source>
</evidence>
<keyword evidence="1" id="KW-0418">Kinase</keyword>
<dbReference type="KEGG" id="arev:RVR_2388"/>
<reference evidence="4 5" key="4">
    <citation type="journal article" date="2020" name="Sci. Rep.">
        <title>beta-carboline chemical signals induce reveromycin production through a LuxR family regulator in Streptomyces sp. SN-593.</title>
        <authorList>
            <person name="Panthee S."/>
            <person name="Kito N."/>
            <person name="Hayashi T."/>
            <person name="Shimizu T."/>
            <person name="Ishikawa J."/>
            <person name="Hamamoto H."/>
            <person name="Osada H."/>
            <person name="Takahashi S."/>
        </authorList>
    </citation>
    <scope>NUCLEOTIDE SEQUENCE [LARGE SCALE GENOMIC DNA]</scope>
    <source>
        <strain evidence="4 5">SN-593</strain>
    </source>
</reference>
<dbReference type="Pfam" id="PF13581">
    <property type="entry name" value="HATPase_c_2"/>
    <property type="match status" value="1"/>
</dbReference>
<keyword evidence="1" id="KW-0723">Serine/threonine-protein kinase</keyword>
<feature type="domain" description="Histidine kinase/HSP90-like ATPase" evidence="3">
    <location>
        <begin position="54"/>
        <end position="153"/>
    </location>
</feature>
<dbReference type="EMBL" id="AP018365">
    <property type="protein sequence ID" value="BBA96885.1"/>
    <property type="molecule type" value="Genomic_DNA"/>
</dbReference>
<dbReference type="SUPFAM" id="SSF55874">
    <property type="entry name" value="ATPase domain of HSP90 chaperone/DNA topoisomerase II/histidine kinase"/>
    <property type="match status" value="1"/>
</dbReference>
<dbReference type="AlphaFoldDB" id="A0A7U3UMD1"/>
<dbReference type="InterPro" id="IPR050267">
    <property type="entry name" value="Anti-sigma-factor_SerPK"/>
</dbReference>
<reference evidence="4 5" key="2">
    <citation type="journal article" date="2011" name="J. Antibiot.">
        <title>Furaquinocins I and J: novel polyketide isoprenoid hybrid compounds from Streptomyces reveromyceticus SN-593.</title>
        <authorList>
            <person name="Panthee S."/>
            <person name="Takahashi S."/>
            <person name="Takagi H."/>
            <person name="Nogawa T."/>
            <person name="Oowada E."/>
            <person name="Uramoto M."/>
            <person name="Osada H."/>
        </authorList>
    </citation>
    <scope>NUCLEOTIDE SEQUENCE [LARGE SCALE GENOMIC DNA]</scope>
    <source>
        <strain evidence="4 5">SN-593</strain>
    </source>
</reference>
<evidence type="ECO:0000256" key="2">
    <source>
        <dbReference type="SAM" id="MobiDB-lite"/>
    </source>
</evidence>
<dbReference type="CDD" id="cd16936">
    <property type="entry name" value="HATPase_RsbW-like"/>
    <property type="match status" value="1"/>
</dbReference>
<dbReference type="InterPro" id="IPR003594">
    <property type="entry name" value="HATPase_dom"/>
</dbReference>
<proteinExistence type="predicted"/>
<dbReference type="PANTHER" id="PTHR35526:SF3">
    <property type="entry name" value="ANTI-SIGMA-F FACTOR RSBW"/>
    <property type="match status" value="1"/>
</dbReference>
<feature type="region of interest" description="Disordered" evidence="2">
    <location>
        <begin position="1"/>
        <end position="27"/>
    </location>
</feature>
<reference evidence="4 5" key="3">
    <citation type="journal article" date="2011" name="Nat. Chem. Biol.">
        <title>Reveromycin A biosynthesis uses RevG and RevJ for stereospecific spiroacetal formation.</title>
        <authorList>
            <person name="Takahashi S."/>
            <person name="Toyoda A."/>
            <person name="Sekiyama Y."/>
            <person name="Takagi H."/>
            <person name="Nogawa T."/>
            <person name="Uramoto M."/>
            <person name="Suzuki R."/>
            <person name="Koshino H."/>
            <person name="Kumano T."/>
            <person name="Panthee S."/>
            <person name="Dairi T."/>
            <person name="Ishikawa J."/>
            <person name="Ikeda H."/>
            <person name="Sakaki Y."/>
            <person name="Osada H."/>
        </authorList>
    </citation>
    <scope>NUCLEOTIDE SEQUENCE [LARGE SCALE GENOMIC DNA]</scope>
    <source>
        <strain evidence="4 5">SN-593</strain>
    </source>
</reference>
<gene>
    <name evidence="4" type="ORF">RVR_2388</name>
</gene>
<accession>A0A7U3UMD1</accession>
<keyword evidence="1" id="KW-0808">Transferase</keyword>
<organism evidence="4 5">
    <name type="scientific">Actinacidiphila reveromycinica</name>
    <dbReference type="NCBI Taxonomy" id="659352"/>
    <lineage>
        <taxon>Bacteria</taxon>
        <taxon>Bacillati</taxon>
        <taxon>Actinomycetota</taxon>
        <taxon>Actinomycetes</taxon>
        <taxon>Kitasatosporales</taxon>
        <taxon>Streptomycetaceae</taxon>
        <taxon>Actinacidiphila</taxon>
    </lineage>
</organism>
<dbReference type="RefSeq" id="WP_237404638.1">
    <property type="nucleotide sequence ID" value="NZ_AP018365.1"/>
</dbReference>
<sequence length="162" mass="17357">MTTYRSTVDSPLVNASPAPTVPASEHVRDEMVLRIPDRPAEATPDHAPHGRWVGLLRHITAAKARQWALSSLVDDAALVVSELVTNAMRYGGGEFEFRLTLAEGQVVIAVTDSCTRPPKLSLVGPDSETGRGLLIVAALADMWGVSPDGRTTWCSLSPRGES</sequence>
<dbReference type="Gene3D" id="3.30.565.10">
    <property type="entry name" value="Histidine kinase-like ATPase, C-terminal domain"/>
    <property type="match status" value="1"/>
</dbReference>
<evidence type="ECO:0000256" key="1">
    <source>
        <dbReference type="ARBA" id="ARBA00022527"/>
    </source>
</evidence>
<dbReference type="PANTHER" id="PTHR35526">
    <property type="entry name" value="ANTI-SIGMA-F FACTOR RSBW-RELATED"/>
    <property type="match status" value="1"/>
</dbReference>
<dbReference type="GO" id="GO:0004674">
    <property type="term" value="F:protein serine/threonine kinase activity"/>
    <property type="evidence" value="ECO:0007669"/>
    <property type="project" value="UniProtKB-KW"/>
</dbReference>
<protein>
    <recommendedName>
        <fullName evidence="3">Histidine kinase/HSP90-like ATPase domain-containing protein</fullName>
    </recommendedName>
</protein>
<dbReference type="InterPro" id="IPR036890">
    <property type="entry name" value="HATPase_C_sf"/>
</dbReference>
<dbReference type="Proteomes" id="UP000595703">
    <property type="component" value="Chromosome"/>
</dbReference>